<sequence>MADGPIATTATAKRPFRIRTITAFVTLRPDDFDEVEDDGVTTDVTIKVDRCADILRGVEAELRNLGYDVQTARIATNPFGEWLIGGGGGCNVDDDDDAGRTTRRKKHARMNDAGTNDDAMTSIEIRRRLLLLDGLLDEREINFCSLGPSTDPELTARACSTIVSTSGRFSCSANVEPGDVIAARAAAACMKEISTLDGGGHVDGGLGNFRFCSSTRVAGAVPFFPGARAPHACDRVSFAIGLENGGYARLLLEEAGNIGGIKRVFDERMSRELMPVQEACSRFADGRDDSVAYLGIDTSLNPSLDDGGSVADAIECLEEVRGDFGGTGSMAAAAAITTSLQSIPGILTTGYCGLMLPVLEDKRLAELGMAVRPRDGLTIERLLCISSVCGVGVDTVPIPGDVSEDSLSSLILDVAALAGRWNKPLSCRVFPVPGGAVGEMTSFDSPYMCNSRIFGL</sequence>
<evidence type="ECO:0000256" key="1">
    <source>
        <dbReference type="SAM" id="MobiDB-lite"/>
    </source>
</evidence>
<dbReference type="EMBL" id="JALLAZ020001782">
    <property type="protein sequence ID" value="KAL3764038.1"/>
    <property type="molecule type" value="Genomic_DNA"/>
</dbReference>
<dbReference type="SUPFAM" id="SSF51998">
    <property type="entry name" value="PFL-like glycyl radical enzymes"/>
    <property type="match status" value="2"/>
</dbReference>
<evidence type="ECO:0008006" key="4">
    <source>
        <dbReference type="Google" id="ProtNLM"/>
    </source>
</evidence>
<reference evidence="2 3" key="1">
    <citation type="submission" date="2024-10" db="EMBL/GenBank/DDBJ databases">
        <title>Updated reference genomes for cyclostephanoid diatoms.</title>
        <authorList>
            <person name="Roberts W.R."/>
            <person name="Alverson A.J."/>
        </authorList>
    </citation>
    <scope>NUCLEOTIDE SEQUENCE [LARGE SCALE GENOMIC DNA]</scope>
    <source>
        <strain evidence="2 3">AJA276-08</strain>
    </source>
</reference>
<dbReference type="Pfam" id="PF05167">
    <property type="entry name" value="DUF711"/>
    <property type="match status" value="1"/>
</dbReference>
<feature type="region of interest" description="Disordered" evidence="1">
    <location>
        <begin position="95"/>
        <end position="115"/>
    </location>
</feature>
<dbReference type="PANTHER" id="PTHR37560:SF2">
    <property type="entry name" value="DUF711 DOMAIN-CONTAINING PROTEIN"/>
    <property type="match status" value="1"/>
</dbReference>
<dbReference type="Proteomes" id="UP001530315">
    <property type="component" value="Unassembled WGS sequence"/>
</dbReference>
<accession>A0ABD3MJW3</accession>
<dbReference type="PANTHER" id="PTHR37560">
    <property type="entry name" value="UPF0210 PROTEIN SPR0218"/>
    <property type="match status" value="1"/>
</dbReference>
<dbReference type="AlphaFoldDB" id="A0ABD3MJW3"/>
<keyword evidence="3" id="KW-1185">Reference proteome</keyword>
<dbReference type="InterPro" id="IPR007841">
    <property type="entry name" value="UPF0210"/>
</dbReference>
<evidence type="ECO:0000313" key="3">
    <source>
        <dbReference type="Proteomes" id="UP001530315"/>
    </source>
</evidence>
<proteinExistence type="predicted"/>
<dbReference type="Gene3D" id="3.20.70.20">
    <property type="match status" value="1"/>
</dbReference>
<evidence type="ECO:0000313" key="2">
    <source>
        <dbReference type="EMBL" id="KAL3764038.1"/>
    </source>
</evidence>
<name>A0ABD3MJW3_9STRA</name>
<organism evidence="2 3">
    <name type="scientific">Stephanodiscus triporus</name>
    <dbReference type="NCBI Taxonomy" id="2934178"/>
    <lineage>
        <taxon>Eukaryota</taxon>
        <taxon>Sar</taxon>
        <taxon>Stramenopiles</taxon>
        <taxon>Ochrophyta</taxon>
        <taxon>Bacillariophyta</taxon>
        <taxon>Coscinodiscophyceae</taxon>
        <taxon>Thalassiosirophycidae</taxon>
        <taxon>Stephanodiscales</taxon>
        <taxon>Stephanodiscaceae</taxon>
        <taxon>Stephanodiscus</taxon>
    </lineage>
</organism>
<comment type="caution">
    <text evidence="2">The sequence shown here is derived from an EMBL/GenBank/DDBJ whole genome shotgun (WGS) entry which is preliminary data.</text>
</comment>
<protein>
    <recommendedName>
        <fullName evidence="4">DUF711 family protein</fullName>
    </recommendedName>
</protein>
<gene>
    <name evidence="2" type="ORF">ACHAW5_003987</name>
</gene>